<feature type="region of interest" description="Disordered" evidence="2">
    <location>
        <begin position="1"/>
        <end position="23"/>
    </location>
</feature>
<dbReference type="EMBL" id="JAEHOE010000002">
    <property type="protein sequence ID" value="KAG2501371.1"/>
    <property type="molecule type" value="Genomic_DNA"/>
</dbReference>
<dbReference type="SUPFAM" id="SSF52058">
    <property type="entry name" value="L domain-like"/>
    <property type="match status" value="1"/>
</dbReference>
<dbReference type="Proteomes" id="UP000612055">
    <property type="component" value="Unassembled WGS sequence"/>
</dbReference>
<comment type="subcellular location">
    <subcellularLocation>
        <location evidence="1">Cytoplasm</location>
        <location evidence="1">Cytoskeleton</location>
        <location evidence="1">Cilium axoneme</location>
    </subcellularLocation>
</comment>
<dbReference type="InterPro" id="IPR032675">
    <property type="entry name" value="LRR_dom_sf"/>
</dbReference>
<reference evidence="3" key="1">
    <citation type="journal article" date="2020" name="bioRxiv">
        <title>Comparative genomics of Chlamydomonas.</title>
        <authorList>
            <person name="Craig R.J."/>
            <person name="Hasan A.R."/>
            <person name="Ness R.W."/>
            <person name="Keightley P.D."/>
        </authorList>
    </citation>
    <scope>NUCLEOTIDE SEQUENCE</scope>
    <source>
        <strain evidence="3">CCAP 11/70</strain>
    </source>
</reference>
<keyword evidence="4" id="KW-1185">Reference proteome</keyword>
<dbReference type="AlphaFoldDB" id="A0A836C5M6"/>
<comment type="caution">
    <text evidence="3">The sequence shown here is derived from an EMBL/GenBank/DDBJ whole genome shotgun (WGS) entry which is preliminary data.</text>
</comment>
<evidence type="ECO:0000256" key="2">
    <source>
        <dbReference type="SAM" id="MobiDB-lite"/>
    </source>
</evidence>
<gene>
    <name evidence="3" type="ORF">HYH03_001161</name>
</gene>
<evidence type="ECO:0000256" key="1">
    <source>
        <dbReference type="ARBA" id="ARBA00004430"/>
    </source>
</evidence>
<dbReference type="Gene3D" id="3.80.10.10">
    <property type="entry name" value="Ribonuclease Inhibitor"/>
    <property type="match status" value="1"/>
</dbReference>
<accession>A0A836C5M6</accession>
<sequence>MDAGAQRPLVEGLPGQGPPADPTTAVQFNPALLAKCWPPKLGEQDAPRHRSRAGASLRLVSKDARAAFDAACQEPLVYRLEQAGYEQEGGGRASPSQALGWALGMLRRGRRPTAVCIVDDEEAHPRDWQHSLLDLLRAIPQLSGSPGEAVSSLQLPPELLSRSTAPLIAGAFPNLASLELGNGHKLNPRACFEAARGLALLLGVRSAPEGGGSFWDMVCGDSWGGGGGAAWYEDGGASSDEEGAAAGSGYNVFAGGPHGERALWGVGGAAAAGAGDGVTVLRQHTQLRSLQFESLMLFGSDEGEPEWDDREPVEELTPLTHLTALSLRACAPSLLPALTAALTRLTSLALSYHSSNLPLSPSVFAPLQGLQRLEIPRTSLEVAELAEALSSLTRLSVGGFTLPAQELSQPLTSIPRWRLPAGLWELGLGIWGDFSTDSRDDYLEALAGLELPRGLCFDQESRADRFTLRPGRHTGFPNAEDELADELDSTALLPAAEEALCGALSFVRQHGLLKSGLRISFEAKEADRLLQPVGGAAGMGPGRPNYGRWLREVGALGLTRLTLKGICLSYQDVETMRDGLENLELLHFEPPCQLPPPALPLLAGLPHLKEVTLDATPWAGGDPASTELRDQVLESLVALARARPEGRRLALHLFYRGWGCASDRERVRSLANRLREQVPALEVSTF</sequence>
<evidence type="ECO:0000313" key="4">
    <source>
        <dbReference type="Proteomes" id="UP000612055"/>
    </source>
</evidence>
<name>A0A836C5M6_9CHLO</name>
<organism evidence="3 4">
    <name type="scientific">Edaphochlamys debaryana</name>
    <dbReference type="NCBI Taxonomy" id="47281"/>
    <lineage>
        <taxon>Eukaryota</taxon>
        <taxon>Viridiplantae</taxon>
        <taxon>Chlorophyta</taxon>
        <taxon>core chlorophytes</taxon>
        <taxon>Chlorophyceae</taxon>
        <taxon>CS clade</taxon>
        <taxon>Chlamydomonadales</taxon>
        <taxon>Chlamydomonadales incertae sedis</taxon>
        <taxon>Edaphochlamys</taxon>
    </lineage>
</organism>
<dbReference type="GO" id="GO:0005930">
    <property type="term" value="C:axoneme"/>
    <property type="evidence" value="ECO:0007669"/>
    <property type="project" value="UniProtKB-SubCell"/>
</dbReference>
<proteinExistence type="predicted"/>
<evidence type="ECO:0000313" key="3">
    <source>
        <dbReference type="EMBL" id="KAG2501371.1"/>
    </source>
</evidence>
<protein>
    <submittedName>
        <fullName evidence="3">Uncharacterized protein</fullName>
    </submittedName>
</protein>